<dbReference type="Proteomes" id="UP001240250">
    <property type="component" value="Unassembled WGS sequence"/>
</dbReference>
<protein>
    <submittedName>
        <fullName evidence="1">Uncharacterized protein</fullName>
    </submittedName>
</protein>
<evidence type="ECO:0000313" key="1">
    <source>
        <dbReference type="EMBL" id="MDQ0426362.1"/>
    </source>
</evidence>
<sequence>MRHGEGVARDDVPLEPTLQVAGCAMWVSC</sequence>
<gene>
    <name evidence="1" type="ORF">JO380_002743</name>
</gene>
<comment type="caution">
    <text evidence="1">The sequence shown here is derived from an EMBL/GenBank/DDBJ whole genome shotgun (WGS) entry which is preliminary data.</text>
</comment>
<evidence type="ECO:0000313" key="2">
    <source>
        <dbReference type="Proteomes" id="UP001240250"/>
    </source>
</evidence>
<dbReference type="EMBL" id="JAUSVM010000001">
    <property type="protein sequence ID" value="MDQ0426362.1"/>
    <property type="molecule type" value="Genomic_DNA"/>
</dbReference>
<reference evidence="1 2" key="1">
    <citation type="submission" date="2023-07" db="EMBL/GenBank/DDBJ databases">
        <title>Sequencing the genomes of 1000 actinobacteria strains.</title>
        <authorList>
            <person name="Klenk H.-P."/>
        </authorList>
    </citation>
    <scope>NUCLEOTIDE SEQUENCE [LARGE SCALE GENOMIC DNA]</scope>
    <source>
        <strain evidence="1 2">DSM 14785</strain>
    </source>
</reference>
<name>A0ABU0GLX1_9CELL</name>
<keyword evidence="2" id="KW-1185">Reference proteome</keyword>
<dbReference type="PROSITE" id="PS51257">
    <property type="entry name" value="PROKAR_LIPOPROTEIN"/>
    <property type="match status" value="1"/>
</dbReference>
<organism evidence="1 2">
    <name type="scientific">Cellulomonas iranensis</name>
    <dbReference type="NCBI Taxonomy" id="76862"/>
    <lineage>
        <taxon>Bacteria</taxon>
        <taxon>Bacillati</taxon>
        <taxon>Actinomycetota</taxon>
        <taxon>Actinomycetes</taxon>
        <taxon>Micrococcales</taxon>
        <taxon>Cellulomonadaceae</taxon>
        <taxon>Cellulomonas</taxon>
    </lineage>
</organism>
<proteinExistence type="predicted"/>
<accession>A0ABU0GLX1</accession>